<dbReference type="EMBL" id="CAUYUE010000003">
    <property type="protein sequence ID" value="CAK0750221.1"/>
    <property type="molecule type" value="Genomic_DNA"/>
</dbReference>
<comment type="caution">
    <text evidence="3">The sequence shown here is derived from an EMBL/GenBank/DDBJ whole genome shotgun (WGS) entry which is preliminary data.</text>
</comment>
<protein>
    <recommendedName>
        <fullName evidence="2">KANL3/Tex30 alpha/beta hydrolase-like domain-containing protein</fullName>
    </recommendedName>
</protein>
<proteinExistence type="predicted"/>
<feature type="compositionally biased region" description="Low complexity" evidence="1">
    <location>
        <begin position="326"/>
        <end position="339"/>
    </location>
</feature>
<feature type="domain" description="KANL3/Tex30 alpha/beta hydrolase-like" evidence="2">
    <location>
        <begin position="116"/>
        <end position="266"/>
    </location>
</feature>
<evidence type="ECO:0000256" key="1">
    <source>
        <dbReference type="SAM" id="MobiDB-lite"/>
    </source>
</evidence>
<feature type="region of interest" description="Disordered" evidence="1">
    <location>
        <begin position="378"/>
        <end position="432"/>
    </location>
</feature>
<dbReference type="PANTHER" id="PTHR13136:SF11">
    <property type="entry name" value="TESTIS-EXPRESSED PROTEIN 30"/>
    <property type="match status" value="1"/>
</dbReference>
<dbReference type="InterPro" id="IPR046879">
    <property type="entry name" value="KANL3/Tex30_Abhydrolase"/>
</dbReference>
<organism evidence="3 4">
    <name type="scientific">Coccomyxa viridis</name>
    <dbReference type="NCBI Taxonomy" id="1274662"/>
    <lineage>
        <taxon>Eukaryota</taxon>
        <taxon>Viridiplantae</taxon>
        <taxon>Chlorophyta</taxon>
        <taxon>core chlorophytes</taxon>
        <taxon>Trebouxiophyceae</taxon>
        <taxon>Trebouxiophyceae incertae sedis</taxon>
        <taxon>Coccomyxaceae</taxon>
        <taxon>Coccomyxa</taxon>
    </lineage>
</organism>
<dbReference type="Gene3D" id="3.40.50.1820">
    <property type="entry name" value="alpha/beta hydrolase"/>
    <property type="match status" value="1"/>
</dbReference>
<sequence length="432" mass="45740">MVRFHWHVEGGLSAFIAGPQTVVGGDGDEKVYEMPCYIELAGQKETFEGIINVRSRSFEGQRIQPVGVALAHDTDVVSARGSLIAKLALDLAKEGFVVMRCLFNTAAKDVRRFRLYEKSLDALATSPYARTVDRWLLAGWGNGARVAAVVAGRCRGHVAGCCMLSYPLLEPPQPTKSAKAKLGQPTIKPQDSAGPLLKLQCPCLFAHGDRDPLCPVERLTQTQQEMAQPCENIVIQGADQHFRLEQQGEAADATIQQLCGAVLKFATDLASSGPLPVPAQPLSAAAEPAAHDAALSPDHAGVTDNGQAPSQSIMASSPMENAHGGPAALQSPAHAALASRSSSDAQGLLFEEKPSSNAAPALSLQGDVWRAPAYEQLPEGGPEQQEVEMTGGEPMSEPHQRPVMHADTDITEEQPQDETDAAGSGQLPAATV</sequence>
<dbReference type="SUPFAM" id="SSF53474">
    <property type="entry name" value="alpha/beta-Hydrolases"/>
    <property type="match status" value="1"/>
</dbReference>
<feature type="compositionally biased region" description="Acidic residues" evidence="1">
    <location>
        <begin position="409"/>
        <end position="420"/>
    </location>
</feature>
<name>A0AAV1HVK6_9CHLO</name>
<dbReference type="PANTHER" id="PTHR13136">
    <property type="entry name" value="TESTIS DEVELOPMENT PROTEIN PRTD"/>
    <property type="match status" value="1"/>
</dbReference>
<feature type="compositionally biased region" description="Low complexity" evidence="1">
    <location>
        <begin position="378"/>
        <end position="388"/>
    </location>
</feature>
<keyword evidence="4" id="KW-1185">Reference proteome</keyword>
<reference evidence="3 4" key="1">
    <citation type="submission" date="2023-10" db="EMBL/GenBank/DDBJ databases">
        <authorList>
            <person name="Maclean D."/>
            <person name="Macfadyen A."/>
        </authorList>
    </citation>
    <scope>NUCLEOTIDE SEQUENCE [LARGE SCALE GENOMIC DNA]</scope>
</reference>
<feature type="compositionally biased region" description="Polar residues" evidence="1">
    <location>
        <begin position="304"/>
        <end position="319"/>
    </location>
</feature>
<dbReference type="InterPro" id="IPR026555">
    <property type="entry name" value="NSL3/Tex30"/>
</dbReference>
<evidence type="ECO:0000259" key="2">
    <source>
        <dbReference type="Pfam" id="PF20408"/>
    </source>
</evidence>
<dbReference type="Proteomes" id="UP001314263">
    <property type="component" value="Unassembled WGS sequence"/>
</dbReference>
<dbReference type="Pfam" id="PF20408">
    <property type="entry name" value="Abhydrolase_11"/>
    <property type="match status" value="1"/>
</dbReference>
<feature type="compositionally biased region" description="Basic and acidic residues" evidence="1">
    <location>
        <begin position="396"/>
        <end position="408"/>
    </location>
</feature>
<gene>
    <name evidence="3" type="ORF">CVIRNUC_001973</name>
</gene>
<feature type="region of interest" description="Disordered" evidence="1">
    <location>
        <begin position="280"/>
        <end position="340"/>
    </location>
</feature>
<dbReference type="AlphaFoldDB" id="A0AAV1HVK6"/>
<dbReference type="InterPro" id="IPR029058">
    <property type="entry name" value="AB_hydrolase_fold"/>
</dbReference>
<evidence type="ECO:0000313" key="3">
    <source>
        <dbReference type="EMBL" id="CAK0750221.1"/>
    </source>
</evidence>
<feature type="compositionally biased region" description="Low complexity" evidence="1">
    <location>
        <begin position="280"/>
        <end position="297"/>
    </location>
</feature>
<evidence type="ECO:0000313" key="4">
    <source>
        <dbReference type="Proteomes" id="UP001314263"/>
    </source>
</evidence>
<accession>A0AAV1HVK6</accession>